<dbReference type="NCBIfam" id="TIGR01460">
    <property type="entry name" value="HAD-SF-IIA"/>
    <property type="match status" value="1"/>
</dbReference>
<evidence type="ECO:0008006" key="7">
    <source>
        <dbReference type="Google" id="ProtNLM"/>
    </source>
</evidence>
<dbReference type="PANTHER" id="PTHR19288:SF4">
    <property type="entry name" value="RE04130P-RELATED"/>
    <property type="match status" value="1"/>
</dbReference>
<dbReference type="EMBL" id="JXJN01005331">
    <property type="status" value="NOT_ANNOTATED_CDS"/>
    <property type="molecule type" value="Genomic_DNA"/>
</dbReference>
<reference evidence="5" key="2">
    <citation type="submission" date="2020-05" db="UniProtKB">
        <authorList>
            <consortium name="EnsemblMetazoa"/>
        </authorList>
    </citation>
    <scope>IDENTIFICATION</scope>
    <source>
        <strain evidence="5">IAEA</strain>
    </source>
</reference>
<keyword evidence="4" id="KW-0479">Metal-binding</keyword>
<keyword evidence="1" id="KW-0378">Hydrolase</keyword>
<accession>A0A1B0AXP3</accession>
<dbReference type="SUPFAM" id="SSF56784">
    <property type="entry name" value="HAD-like"/>
    <property type="match status" value="1"/>
</dbReference>
<feature type="active site" description="Nucleophile" evidence="2">
    <location>
        <position position="25"/>
    </location>
</feature>
<dbReference type="InterPro" id="IPR006357">
    <property type="entry name" value="HAD-SF_hydro_IIA"/>
</dbReference>
<dbReference type="VEuPathDB" id="VectorBase:GPPI012192"/>
<keyword evidence="4" id="KW-0460">Magnesium</keyword>
<sequence>MRFFKDLNQSEKWEFFNSFDLVFCDCDGVIWQNLHDALPGSADAVNHLIKLGKKIAFVTNNSLIPSELQLEKFSKININIEKHHLIHPAQSIADYLESLKFNGLILCFGSPAFKAYLQDRGFQLVQGCDGLVGNSIIELRNAIYSTDVVKAVIIDVEFNCTAWKLMRAQMHLKDPECLFIAGAADPKVPFGGHDFIGKNVYAKNNESQDATERKSIVLGKPGSGLRDILLQKFNIQHKNRVLFIGDSLKSDVQFGKMCGFQTMLVLTGATKVRDLEQFAHQHEETGPDIVAESLKDIIHLV</sequence>
<dbReference type="PIRSF" id="PIRSF000915">
    <property type="entry name" value="PGP-type_phosphatase"/>
    <property type="match status" value="1"/>
</dbReference>
<dbReference type="GO" id="GO:0016791">
    <property type="term" value="F:phosphatase activity"/>
    <property type="evidence" value="ECO:0007669"/>
    <property type="project" value="TreeGrafter"/>
</dbReference>
<evidence type="ECO:0000313" key="5">
    <source>
        <dbReference type="EnsemblMetazoa" id="GPPI012192-PA"/>
    </source>
</evidence>
<proteinExistence type="inferred from homology"/>
<evidence type="ECO:0000256" key="2">
    <source>
        <dbReference type="PIRSR" id="PIRSR000915-1"/>
    </source>
</evidence>
<feature type="binding site" evidence="4">
    <location>
        <position position="27"/>
    </location>
    <ligand>
        <name>Mg(2+)</name>
        <dbReference type="ChEBI" id="CHEBI:18420"/>
    </ligand>
</feature>
<protein>
    <recommendedName>
        <fullName evidence="7">4-nitrophenylphosphatase</fullName>
    </recommendedName>
</protein>
<organism evidence="5 6">
    <name type="scientific">Glossina palpalis gambiensis</name>
    <dbReference type="NCBI Taxonomy" id="67801"/>
    <lineage>
        <taxon>Eukaryota</taxon>
        <taxon>Metazoa</taxon>
        <taxon>Ecdysozoa</taxon>
        <taxon>Arthropoda</taxon>
        <taxon>Hexapoda</taxon>
        <taxon>Insecta</taxon>
        <taxon>Pterygota</taxon>
        <taxon>Neoptera</taxon>
        <taxon>Endopterygota</taxon>
        <taxon>Diptera</taxon>
        <taxon>Brachycera</taxon>
        <taxon>Muscomorpha</taxon>
        <taxon>Hippoboscoidea</taxon>
        <taxon>Glossinidae</taxon>
        <taxon>Glossina</taxon>
    </lineage>
</organism>
<dbReference type="Gene3D" id="3.40.50.1000">
    <property type="entry name" value="HAD superfamily/HAD-like"/>
    <property type="match status" value="2"/>
</dbReference>
<dbReference type="InterPro" id="IPR036412">
    <property type="entry name" value="HAD-like_sf"/>
</dbReference>
<evidence type="ECO:0000256" key="3">
    <source>
        <dbReference type="PIRSR" id="PIRSR000915-2"/>
    </source>
</evidence>
<dbReference type="Proteomes" id="UP000092460">
    <property type="component" value="Unassembled WGS sequence"/>
</dbReference>
<feature type="binding site" evidence="3">
    <location>
        <position position="220"/>
    </location>
    <ligand>
        <name>substrate</name>
    </ligand>
</feature>
<comment type="similarity">
    <text evidence="1">Belongs to the HAD-like hydrolase superfamily.</text>
</comment>
<comment type="cofactor">
    <cofactor evidence="4">
        <name>Mg(2+)</name>
        <dbReference type="ChEBI" id="CHEBI:18420"/>
    </cofactor>
    <text evidence="4">Divalent metal ions. Mg(2+) is the most effective.</text>
</comment>
<dbReference type="AlphaFoldDB" id="A0A1B0AXP3"/>
<name>A0A1B0AXP3_9MUSC</name>
<feature type="active site" description="Proton donor" evidence="2">
    <location>
        <position position="27"/>
    </location>
</feature>
<dbReference type="PANTHER" id="PTHR19288">
    <property type="entry name" value="4-NITROPHENYLPHOSPHATASE-RELATED"/>
    <property type="match status" value="1"/>
</dbReference>
<dbReference type="GO" id="GO:0005737">
    <property type="term" value="C:cytoplasm"/>
    <property type="evidence" value="ECO:0007669"/>
    <property type="project" value="TreeGrafter"/>
</dbReference>
<reference evidence="6" key="1">
    <citation type="submission" date="2015-01" db="EMBL/GenBank/DDBJ databases">
        <authorList>
            <person name="Aksoy S."/>
            <person name="Warren W."/>
            <person name="Wilson R.K."/>
        </authorList>
    </citation>
    <scope>NUCLEOTIDE SEQUENCE [LARGE SCALE GENOMIC DNA]</scope>
    <source>
        <strain evidence="6">IAEA</strain>
    </source>
</reference>
<evidence type="ECO:0000256" key="1">
    <source>
        <dbReference type="PIRNR" id="PIRNR000915"/>
    </source>
</evidence>
<dbReference type="InterPro" id="IPR023214">
    <property type="entry name" value="HAD_sf"/>
</dbReference>
<feature type="binding site" evidence="4">
    <location>
        <position position="246"/>
    </location>
    <ligand>
        <name>Mg(2+)</name>
        <dbReference type="ChEBI" id="CHEBI:18420"/>
    </ligand>
</feature>
<feature type="binding site" evidence="4">
    <location>
        <position position="25"/>
    </location>
    <ligand>
        <name>Mg(2+)</name>
        <dbReference type="ChEBI" id="CHEBI:18420"/>
    </ligand>
</feature>
<dbReference type="STRING" id="67801.A0A1B0AXP3"/>
<dbReference type="EnsemblMetazoa" id="GPPI012192-RA">
    <property type="protein sequence ID" value="GPPI012192-PA"/>
    <property type="gene ID" value="GPPI012192"/>
</dbReference>
<keyword evidence="6" id="KW-1185">Reference proteome</keyword>
<evidence type="ECO:0000256" key="4">
    <source>
        <dbReference type="PIRSR" id="PIRSR000915-3"/>
    </source>
</evidence>
<dbReference type="Pfam" id="PF13242">
    <property type="entry name" value="Hydrolase_like"/>
    <property type="match status" value="1"/>
</dbReference>
<evidence type="ECO:0000313" key="6">
    <source>
        <dbReference type="Proteomes" id="UP000092460"/>
    </source>
</evidence>
<dbReference type="Pfam" id="PF13344">
    <property type="entry name" value="Hydrolase_6"/>
    <property type="match status" value="1"/>
</dbReference>
<dbReference type="GO" id="GO:0046872">
    <property type="term" value="F:metal ion binding"/>
    <property type="evidence" value="ECO:0007669"/>
    <property type="project" value="UniProtKB-KW"/>
</dbReference>